<keyword evidence="3" id="KW-1133">Transmembrane helix</keyword>
<dbReference type="PIRSF" id="PIRSF032126">
    <property type="entry name" value="F0F1_ATP_synthase_subunit_I"/>
    <property type="match status" value="1"/>
</dbReference>
<evidence type="ECO:0000313" key="5">
    <source>
        <dbReference type="Proteomes" id="UP000284605"/>
    </source>
</evidence>
<sequence length="113" mass="12356">MADDPLPSLADLDRRLKEARDTVVGPPERETPPPTSSAYGSAMRLGVEFSSGFVVGGLIGWALDRWFGTRPWLMVTFFFLGAAAGMLNVIRVVRRMQAEADAQADEDSDLKRG</sequence>
<proteinExistence type="inferred from homology"/>
<keyword evidence="1" id="KW-0406">Ion transport</keyword>
<reference evidence="4 5" key="1">
    <citation type="submission" date="2018-09" db="EMBL/GenBank/DDBJ databases">
        <authorList>
            <person name="Zhu H."/>
        </authorList>
    </citation>
    <scope>NUCLEOTIDE SEQUENCE [LARGE SCALE GENOMIC DNA]</scope>
    <source>
        <strain evidence="4 5">K1W22B-8</strain>
    </source>
</reference>
<feature type="region of interest" description="Disordered" evidence="2">
    <location>
        <begin position="17"/>
        <end position="40"/>
    </location>
</feature>
<gene>
    <name evidence="4" type="ORF">D3874_13180</name>
</gene>
<dbReference type="AlphaFoldDB" id="A0A418WIW2"/>
<feature type="compositionally biased region" description="Basic and acidic residues" evidence="2">
    <location>
        <begin position="17"/>
        <end position="31"/>
    </location>
</feature>
<feature type="transmembrane region" description="Helical" evidence="3">
    <location>
        <begin position="69"/>
        <end position="90"/>
    </location>
</feature>
<keyword evidence="1 3" id="KW-0472">Membrane</keyword>
<dbReference type="EMBL" id="QYUK01000011">
    <property type="protein sequence ID" value="RJF89977.1"/>
    <property type="molecule type" value="Genomic_DNA"/>
</dbReference>
<keyword evidence="5" id="KW-1185">Reference proteome</keyword>
<dbReference type="GO" id="GO:0045259">
    <property type="term" value="C:proton-transporting ATP synthase complex"/>
    <property type="evidence" value="ECO:0007669"/>
    <property type="project" value="UniProtKB-UniRule"/>
</dbReference>
<evidence type="ECO:0000313" key="4">
    <source>
        <dbReference type="EMBL" id="RJF89977.1"/>
    </source>
</evidence>
<dbReference type="OrthoDB" id="15401at2"/>
<name>A0A418WIW2_9PROT</name>
<evidence type="ECO:0000256" key="3">
    <source>
        <dbReference type="SAM" id="Phobius"/>
    </source>
</evidence>
<dbReference type="Pfam" id="PF09527">
    <property type="entry name" value="ATPase_gene1"/>
    <property type="match status" value="1"/>
</dbReference>
<evidence type="ECO:0000256" key="2">
    <source>
        <dbReference type="SAM" id="MobiDB-lite"/>
    </source>
</evidence>
<comment type="caution">
    <text evidence="4">The sequence shown here is derived from an EMBL/GenBank/DDBJ whole genome shotgun (WGS) entry which is preliminary data.</text>
</comment>
<dbReference type="Proteomes" id="UP000284605">
    <property type="component" value="Unassembled WGS sequence"/>
</dbReference>
<dbReference type="RefSeq" id="WP_119782277.1">
    <property type="nucleotide sequence ID" value="NZ_QYUK01000011.1"/>
</dbReference>
<dbReference type="InterPro" id="IPR016989">
    <property type="entry name" value="Atp1_alphaprobac"/>
</dbReference>
<comment type="function">
    <text evidence="1">A possible function for this protein is to guide the assembly of the membrane sector of the ATPase enzyme complex.</text>
</comment>
<keyword evidence="3" id="KW-0812">Transmembrane</keyword>
<comment type="similarity">
    <text evidence="1">Belongs to the bacterial AtpI family.</text>
</comment>
<keyword evidence="1" id="KW-0813">Transport</keyword>
<organism evidence="4 5">
    <name type="scientific">Oleomonas cavernae</name>
    <dbReference type="NCBI Taxonomy" id="2320859"/>
    <lineage>
        <taxon>Bacteria</taxon>
        <taxon>Pseudomonadati</taxon>
        <taxon>Pseudomonadota</taxon>
        <taxon>Alphaproteobacteria</taxon>
        <taxon>Acetobacterales</taxon>
        <taxon>Acetobacteraceae</taxon>
        <taxon>Oleomonas</taxon>
    </lineage>
</organism>
<dbReference type="InterPro" id="IPR032820">
    <property type="entry name" value="ATPase_put"/>
</dbReference>
<dbReference type="GO" id="GO:1902600">
    <property type="term" value="P:proton transmembrane transport"/>
    <property type="evidence" value="ECO:0007669"/>
    <property type="project" value="UniProtKB-KW"/>
</dbReference>
<accession>A0A418WIW2</accession>
<keyword evidence="1" id="KW-0375">Hydrogen ion transport</keyword>
<evidence type="ECO:0000256" key="1">
    <source>
        <dbReference type="PIRNR" id="PIRNR032126"/>
    </source>
</evidence>
<protein>
    <recommendedName>
        <fullName evidence="1">ATP synthase protein I</fullName>
    </recommendedName>
</protein>